<comment type="caution">
    <text evidence="2">The sequence shown here is derived from an EMBL/GenBank/DDBJ whole genome shotgun (WGS) entry which is preliminary data.</text>
</comment>
<evidence type="ECO:0000313" key="3">
    <source>
        <dbReference type="Proteomes" id="UP001383192"/>
    </source>
</evidence>
<dbReference type="AlphaFoldDB" id="A0AAW0BKU2"/>
<keyword evidence="3" id="KW-1185">Reference proteome</keyword>
<feature type="compositionally biased region" description="Basic and acidic residues" evidence="1">
    <location>
        <begin position="117"/>
        <end position="134"/>
    </location>
</feature>
<sequence>MAPNDILPVPHNFKAFRFKNVDLEAFLDKENKFRTSFEDAGDYLDDVVEIEDDCFGVEEVVDDESLADLAVAYDAFVNTQGQTNEGAPSPAAEPSIDGPSRRQKRNAARTRRKRDIRRLEATGRRKNGDVSKDAQRKALQAKHVVLDFDVGTLPVSNPGFIGHKEVSPDQLPPISKLKWFNWDGKINHGAAWLIGQQTPSPNFIRLQASRRRTSQITGLMGGIQQSTRGHRLEVAKKGLLTWRFGGRRRGRQWTPGTTILFPSALITHSNLPTQPGETRYSIVQYTAGGLFRWISNGGMSDKEFLSTSTAEQLAQRDQMRKDRARSGLRKYTRLFELECGDYKGEALAEESELSSLGESSDEEDSRPSKRVKIETLLT</sequence>
<accession>A0AAW0BKU2</accession>
<evidence type="ECO:0000313" key="2">
    <source>
        <dbReference type="EMBL" id="KAK7026651.1"/>
    </source>
</evidence>
<feature type="region of interest" description="Disordered" evidence="1">
    <location>
        <begin position="348"/>
        <end position="378"/>
    </location>
</feature>
<protein>
    <submittedName>
        <fullName evidence="2">Uncharacterized protein</fullName>
    </submittedName>
</protein>
<dbReference type="EMBL" id="JAYKXP010000102">
    <property type="protein sequence ID" value="KAK7026651.1"/>
    <property type="molecule type" value="Genomic_DNA"/>
</dbReference>
<organism evidence="2 3">
    <name type="scientific">Paramarasmius palmivorus</name>
    <dbReference type="NCBI Taxonomy" id="297713"/>
    <lineage>
        <taxon>Eukaryota</taxon>
        <taxon>Fungi</taxon>
        <taxon>Dikarya</taxon>
        <taxon>Basidiomycota</taxon>
        <taxon>Agaricomycotina</taxon>
        <taxon>Agaricomycetes</taxon>
        <taxon>Agaricomycetidae</taxon>
        <taxon>Agaricales</taxon>
        <taxon>Marasmiineae</taxon>
        <taxon>Marasmiaceae</taxon>
        <taxon>Paramarasmius</taxon>
    </lineage>
</organism>
<gene>
    <name evidence="2" type="ORF">VNI00_015524</name>
</gene>
<name>A0AAW0BKU2_9AGAR</name>
<dbReference type="Proteomes" id="UP001383192">
    <property type="component" value="Unassembled WGS sequence"/>
</dbReference>
<proteinExistence type="predicted"/>
<evidence type="ECO:0000256" key="1">
    <source>
        <dbReference type="SAM" id="MobiDB-lite"/>
    </source>
</evidence>
<feature type="compositionally biased region" description="Basic residues" evidence="1">
    <location>
        <begin position="101"/>
        <end position="116"/>
    </location>
</feature>
<reference evidence="2 3" key="1">
    <citation type="submission" date="2024-01" db="EMBL/GenBank/DDBJ databases">
        <title>A draft genome for a cacao thread blight-causing isolate of Paramarasmius palmivorus.</title>
        <authorList>
            <person name="Baruah I.K."/>
            <person name="Bukari Y."/>
            <person name="Amoako-Attah I."/>
            <person name="Meinhardt L.W."/>
            <person name="Bailey B.A."/>
            <person name="Cohen S.P."/>
        </authorList>
    </citation>
    <scope>NUCLEOTIDE SEQUENCE [LARGE SCALE GENOMIC DNA]</scope>
    <source>
        <strain evidence="2 3">GH-12</strain>
    </source>
</reference>
<feature type="region of interest" description="Disordered" evidence="1">
    <location>
        <begin position="80"/>
        <end position="134"/>
    </location>
</feature>
<feature type="compositionally biased region" description="Basic and acidic residues" evidence="1">
    <location>
        <begin position="365"/>
        <end position="378"/>
    </location>
</feature>